<reference evidence="3" key="1">
    <citation type="submission" date="2021-05" db="EMBL/GenBank/DDBJ databases">
        <title>The genome of the haptophyte Pavlova lutheri (Diacronema luteri, Pavlovales) - a model for lipid biosynthesis in eukaryotic algae.</title>
        <authorList>
            <person name="Hulatt C.J."/>
            <person name="Posewitz M.C."/>
        </authorList>
    </citation>
    <scope>NUCLEOTIDE SEQUENCE</scope>
    <source>
        <strain evidence="3">NIVA-4/92</strain>
    </source>
</reference>
<gene>
    <name evidence="3" type="ORF">KFE25_009811</name>
</gene>
<feature type="region of interest" description="Disordered" evidence="1">
    <location>
        <begin position="1052"/>
        <end position="1073"/>
    </location>
</feature>
<proteinExistence type="predicted"/>
<feature type="region of interest" description="Disordered" evidence="1">
    <location>
        <begin position="421"/>
        <end position="440"/>
    </location>
</feature>
<sequence>MASVGSRPSRRVARASAVSRLDALVRGSGEMGGLLRAAPLHVLTADCAACFSTSAGGAADYNKSQPVDEIDVFVSHSWAAERASKYLALSLWFDAPLALAVAAAFALAAFVMQVGTARLTPARTVGVRAPPTLYCSGCALLAFVFLIALLPAARRTAFARGGAAIKMLPPVLVFLDKICIDQSCEVRKRRGIEAIGGFLSASSQMLVLWSPDYFQRLWCCFEMAAFQSSIDLSRRAAHEHADLTAVDARAPSAAQPASADGGQRARSWTLLPLSMAAAIWASAFCAPTALALWHAAQLDRTSASRAPLVHALGCSFAALFAISAVAARRYARERALLARQLETLSLYDARCGNDADRALILALVALWHGDGEPDGSPVADVGARLYAADGRDGICPPNTATPADTGSTQPGARAAYTRALERAAPSRDTRNERDGSGCDARGWLARVPAPTYASLASRAAAQAGNRLADSCEASSTRWSSRSGASPHGSATPSLPAAACGSATPSLPAAACGFGGFGGFGGASNQPATCLPSPLAACASKPDVAPRTSTAAAAVECPLRAPDAGSCERNLIPSPSIPAPSPSRAHGFLPPPICRAISAASDRSTDRSTDRCGAEVRAVARFDALLRSASRARTVEQLGASAAELPYRQCAFAAAAVALVALDIVASRATALLAVPPAVAAAVAAATVDSGSLGVRADWSTVRACAVECAVVAFAGAPVALRLLFTAAAFRADLTPAVTCERATRDSTRVRAAGARSAALAAAAGALGALAIVRVAEAESGAPTGAVLSLICGWRCILTPPARAAMSALLGGCALALAFGADALCVWRAVALRARTCVATVRRGARARGGRARALPPVLVTVASSPPLLPTDAAVTSGARLSTGALPVGAFALGRGGQQGEALPAFSLGAGDGCRWRARDETDAWLRQHVGGAATSPPAKPRAKAIWRRTRPPLPPPLLLPKRELHSLAHPAWPALTLGATQLPSLARAVLTPAPPTWPAVTLAAPPCALAATSHVPAVPSPVLPAVPSPVLPAVPSPALTPPLTSALCQRPRSTPVVVEGRRRHRSSGRLEREPARRCAASPGNRGLLRAQPEWPALRGARVAPTRDVAAIAVAAVWPVACCARGAPAREAGAASGDRAPHSSFNLKLTGLRLRRHATLC</sequence>
<feature type="region of interest" description="Disordered" evidence="1">
    <location>
        <begin position="472"/>
        <end position="498"/>
    </location>
</feature>
<organism evidence="3 4">
    <name type="scientific">Diacronema lutheri</name>
    <name type="common">Unicellular marine alga</name>
    <name type="synonym">Monochrysis lutheri</name>
    <dbReference type="NCBI Taxonomy" id="2081491"/>
    <lineage>
        <taxon>Eukaryota</taxon>
        <taxon>Haptista</taxon>
        <taxon>Haptophyta</taxon>
        <taxon>Pavlovophyceae</taxon>
        <taxon>Pavlovales</taxon>
        <taxon>Pavlovaceae</taxon>
        <taxon>Diacronema</taxon>
    </lineage>
</organism>
<keyword evidence="2" id="KW-0812">Transmembrane</keyword>
<evidence type="ECO:0000313" key="4">
    <source>
        <dbReference type="Proteomes" id="UP000751190"/>
    </source>
</evidence>
<feature type="compositionally biased region" description="Basic and acidic residues" evidence="1">
    <location>
        <begin position="421"/>
        <end position="436"/>
    </location>
</feature>
<protein>
    <submittedName>
        <fullName evidence="3">Uncharacterized protein</fullName>
    </submittedName>
</protein>
<keyword evidence="2" id="KW-0472">Membrane</keyword>
<evidence type="ECO:0000256" key="1">
    <source>
        <dbReference type="SAM" id="MobiDB-lite"/>
    </source>
</evidence>
<dbReference type="OrthoDB" id="423294at2759"/>
<feature type="compositionally biased region" description="Low complexity" evidence="1">
    <location>
        <begin position="472"/>
        <end position="485"/>
    </location>
</feature>
<feature type="transmembrane region" description="Helical" evidence="2">
    <location>
        <begin position="86"/>
        <end position="111"/>
    </location>
</feature>
<dbReference type="AlphaFoldDB" id="A0A8J5XAX2"/>
<keyword evidence="2" id="KW-1133">Transmembrane helix</keyword>
<keyword evidence="4" id="KW-1185">Reference proteome</keyword>
<feature type="transmembrane region" description="Helical" evidence="2">
    <location>
        <begin position="781"/>
        <end position="797"/>
    </location>
</feature>
<feature type="transmembrane region" description="Helical" evidence="2">
    <location>
        <begin position="757"/>
        <end position="775"/>
    </location>
</feature>
<evidence type="ECO:0000256" key="2">
    <source>
        <dbReference type="SAM" id="Phobius"/>
    </source>
</evidence>
<evidence type="ECO:0000313" key="3">
    <source>
        <dbReference type="EMBL" id="KAG8457232.1"/>
    </source>
</evidence>
<dbReference type="EMBL" id="JAGTXO010000077">
    <property type="protein sequence ID" value="KAG8457232.1"/>
    <property type="molecule type" value="Genomic_DNA"/>
</dbReference>
<feature type="transmembrane region" description="Helical" evidence="2">
    <location>
        <begin position="273"/>
        <end position="296"/>
    </location>
</feature>
<accession>A0A8J5XAX2</accession>
<feature type="transmembrane region" description="Helical" evidence="2">
    <location>
        <begin position="131"/>
        <end position="150"/>
    </location>
</feature>
<name>A0A8J5XAX2_DIALT</name>
<dbReference type="Proteomes" id="UP000751190">
    <property type="component" value="Unassembled WGS sequence"/>
</dbReference>
<comment type="caution">
    <text evidence="3">The sequence shown here is derived from an EMBL/GenBank/DDBJ whole genome shotgun (WGS) entry which is preliminary data.</text>
</comment>
<feature type="transmembrane region" description="Helical" evidence="2">
    <location>
        <begin position="308"/>
        <end position="327"/>
    </location>
</feature>
<feature type="transmembrane region" description="Helical" evidence="2">
    <location>
        <begin position="804"/>
        <end position="829"/>
    </location>
</feature>